<reference evidence="6" key="1">
    <citation type="submission" date="2023-06" db="EMBL/GenBank/DDBJ databases">
        <authorList>
            <person name="Delattre M."/>
        </authorList>
    </citation>
    <scope>NUCLEOTIDE SEQUENCE</scope>
    <source>
        <strain evidence="6">AF72</strain>
    </source>
</reference>
<keyword evidence="1 4" id="KW-0479">Metal-binding</keyword>
<gene>
    <name evidence="6" type="ORF">MSPICULIGERA_LOCUS5274</name>
</gene>
<dbReference type="GO" id="GO:0005925">
    <property type="term" value="C:focal adhesion"/>
    <property type="evidence" value="ECO:0007669"/>
    <property type="project" value="TreeGrafter"/>
</dbReference>
<organism evidence="6 7">
    <name type="scientific">Mesorhabditis spiculigera</name>
    <dbReference type="NCBI Taxonomy" id="96644"/>
    <lineage>
        <taxon>Eukaryota</taxon>
        <taxon>Metazoa</taxon>
        <taxon>Ecdysozoa</taxon>
        <taxon>Nematoda</taxon>
        <taxon>Chromadorea</taxon>
        <taxon>Rhabditida</taxon>
        <taxon>Rhabditina</taxon>
        <taxon>Rhabditomorpha</taxon>
        <taxon>Rhabditoidea</taxon>
        <taxon>Rhabditidae</taxon>
        <taxon>Mesorhabditinae</taxon>
        <taxon>Mesorhabditis</taxon>
    </lineage>
</organism>
<evidence type="ECO:0000259" key="5">
    <source>
        <dbReference type="PROSITE" id="PS50023"/>
    </source>
</evidence>
<dbReference type="GO" id="GO:0046872">
    <property type="term" value="F:metal ion binding"/>
    <property type="evidence" value="ECO:0007669"/>
    <property type="project" value="UniProtKB-KW"/>
</dbReference>
<keyword evidence="7" id="KW-1185">Reference proteome</keyword>
<dbReference type="GO" id="GO:0005737">
    <property type="term" value="C:cytoplasm"/>
    <property type="evidence" value="ECO:0007669"/>
    <property type="project" value="TreeGrafter"/>
</dbReference>
<dbReference type="Pfam" id="PF00412">
    <property type="entry name" value="LIM"/>
    <property type="match status" value="4"/>
</dbReference>
<dbReference type="InterPro" id="IPR017351">
    <property type="entry name" value="PINCH-1-4-like"/>
</dbReference>
<dbReference type="AlphaFoldDB" id="A0AA36CEN6"/>
<keyword evidence="3 4" id="KW-0440">LIM domain</keyword>
<name>A0AA36CEN6_9BILA</name>
<evidence type="ECO:0000256" key="2">
    <source>
        <dbReference type="ARBA" id="ARBA00022833"/>
    </source>
</evidence>
<dbReference type="PROSITE" id="PS00478">
    <property type="entry name" value="LIM_DOMAIN_1"/>
    <property type="match status" value="2"/>
</dbReference>
<feature type="domain" description="LIM zinc-binding" evidence="5">
    <location>
        <begin position="99"/>
        <end position="157"/>
    </location>
</feature>
<evidence type="ECO:0000256" key="4">
    <source>
        <dbReference type="PROSITE-ProRule" id="PRU00125"/>
    </source>
</evidence>
<evidence type="ECO:0000256" key="1">
    <source>
        <dbReference type="ARBA" id="ARBA00022723"/>
    </source>
</evidence>
<feature type="domain" description="LIM zinc-binding" evidence="5">
    <location>
        <begin position="218"/>
        <end position="280"/>
    </location>
</feature>
<evidence type="ECO:0000313" key="6">
    <source>
        <dbReference type="EMBL" id="CAJ0566684.1"/>
    </source>
</evidence>
<dbReference type="GO" id="GO:0098609">
    <property type="term" value="P:cell-cell adhesion"/>
    <property type="evidence" value="ECO:0007669"/>
    <property type="project" value="TreeGrafter"/>
</dbReference>
<keyword evidence="2 4" id="KW-0862">Zinc</keyword>
<dbReference type="SMART" id="SM00132">
    <property type="entry name" value="LIM"/>
    <property type="match status" value="5"/>
</dbReference>
<accession>A0AA36CEN6</accession>
<evidence type="ECO:0000313" key="7">
    <source>
        <dbReference type="Proteomes" id="UP001177023"/>
    </source>
</evidence>
<dbReference type="GO" id="GO:0005911">
    <property type="term" value="C:cell-cell junction"/>
    <property type="evidence" value="ECO:0007669"/>
    <property type="project" value="TreeGrafter"/>
</dbReference>
<evidence type="ECO:0000256" key="3">
    <source>
        <dbReference type="ARBA" id="ARBA00023038"/>
    </source>
</evidence>
<proteinExistence type="predicted"/>
<dbReference type="GO" id="GO:1900026">
    <property type="term" value="P:positive regulation of substrate adhesion-dependent cell spreading"/>
    <property type="evidence" value="ECO:0007669"/>
    <property type="project" value="TreeGrafter"/>
</dbReference>
<dbReference type="Gene3D" id="2.10.110.10">
    <property type="entry name" value="Cysteine Rich Protein"/>
    <property type="match status" value="5"/>
</dbReference>
<dbReference type="SUPFAM" id="SSF57716">
    <property type="entry name" value="Glucocorticoid receptor-like (DNA-binding domain)"/>
    <property type="match status" value="3"/>
</dbReference>
<dbReference type="EMBL" id="CATQJA010001296">
    <property type="protein sequence ID" value="CAJ0566684.1"/>
    <property type="molecule type" value="Genomic_DNA"/>
</dbReference>
<feature type="domain" description="LIM zinc-binding" evidence="5">
    <location>
        <begin position="37"/>
        <end position="98"/>
    </location>
</feature>
<dbReference type="PROSITE" id="PS50023">
    <property type="entry name" value="LIM_DOMAIN_2"/>
    <property type="match status" value="3"/>
</dbReference>
<protein>
    <recommendedName>
        <fullName evidence="5">LIM zinc-binding domain-containing protein</fullName>
    </recommendedName>
</protein>
<dbReference type="GO" id="GO:0045216">
    <property type="term" value="P:cell-cell junction organization"/>
    <property type="evidence" value="ECO:0007669"/>
    <property type="project" value="TreeGrafter"/>
</dbReference>
<sequence>MWFAEPIGAWLKDGSAPTLSPTSIASLSSRISSITGRECERCGGAFASGEPHFRVDHTLWHQECFKCAQCFRDLDGEVYFRFDDRIYCLHDFERLYAPICQRCKSPVLNGHVIKAATGSYHAECFSCDGCLRDLDEGVWVSDGLILCFDCKEAKRQNPEYICVQCKHIIEPDELLKLHHDCYHAYHFECTTCEQTLTSTGRRLNEKWYCERCYDLQCPSCYECKRAIDPDQERSVAAMGHHYHVEHFRCARCLVPFHGKPFFVNRELPYCQKDYIENFGERCFVCSRGLTGESVRIFNKGWCKECYACHCCHRRLKPKDKVLEENMQPVCKKCMEKKMFQTMLKERQKRIAVEEKRKT</sequence>
<dbReference type="Proteomes" id="UP001177023">
    <property type="component" value="Unassembled WGS sequence"/>
</dbReference>
<dbReference type="GO" id="GO:2001046">
    <property type="term" value="P:positive regulation of integrin-mediated signaling pathway"/>
    <property type="evidence" value="ECO:0007669"/>
    <property type="project" value="TreeGrafter"/>
</dbReference>
<dbReference type="PANTHER" id="PTHR24210">
    <property type="entry name" value="LIM DOMAIN-CONTAINING PROTEIN"/>
    <property type="match status" value="1"/>
</dbReference>
<dbReference type="InterPro" id="IPR001781">
    <property type="entry name" value="Znf_LIM"/>
</dbReference>
<comment type="caution">
    <text evidence="6">The sequence shown here is derived from an EMBL/GenBank/DDBJ whole genome shotgun (WGS) entry which is preliminary data.</text>
</comment>
<dbReference type="PANTHER" id="PTHR24210:SF7">
    <property type="entry name" value="LIM DOMAIN-CONTAINING PROTEIN PIN-2"/>
    <property type="match status" value="1"/>
</dbReference>
<feature type="non-terminal residue" evidence="6">
    <location>
        <position position="1"/>
    </location>
</feature>